<evidence type="ECO:0000256" key="1">
    <source>
        <dbReference type="ARBA" id="ARBA00022536"/>
    </source>
</evidence>
<evidence type="ECO:0000259" key="5">
    <source>
        <dbReference type="PROSITE" id="PS50026"/>
    </source>
</evidence>
<dbReference type="Proteomes" id="UP001159405">
    <property type="component" value="Unassembled WGS sequence"/>
</dbReference>
<keyword evidence="1 4" id="KW-0245">EGF-like domain</keyword>
<feature type="domain" description="EGF-like" evidence="5">
    <location>
        <begin position="19"/>
        <end position="52"/>
    </location>
</feature>
<dbReference type="Pfam" id="PF00008">
    <property type="entry name" value="EGF"/>
    <property type="match status" value="1"/>
</dbReference>
<dbReference type="PANTHER" id="PTHR12916:SF9">
    <property type="entry name" value="NEUROGENIC LOCUS NOTCH HOMOLOG PROTEIN 1-RELATED"/>
    <property type="match status" value="1"/>
</dbReference>
<dbReference type="EMBL" id="CALNXK010000120">
    <property type="protein sequence ID" value="CAH3161494.1"/>
    <property type="molecule type" value="Genomic_DNA"/>
</dbReference>
<feature type="disulfide bond" evidence="4">
    <location>
        <begin position="7"/>
        <end position="16"/>
    </location>
</feature>
<comment type="caution">
    <text evidence="4">Lacks conserved residue(s) required for the propagation of feature annotation.</text>
</comment>
<dbReference type="InterPro" id="IPR000742">
    <property type="entry name" value="EGF"/>
</dbReference>
<keyword evidence="3 4" id="KW-1015">Disulfide bond</keyword>
<feature type="domain" description="EGF-like" evidence="5">
    <location>
        <begin position="1"/>
        <end position="17"/>
    </location>
</feature>
<comment type="caution">
    <text evidence="6">The sequence shown here is derived from an EMBL/GenBank/DDBJ whole genome shotgun (WGS) entry which is preliminary data.</text>
</comment>
<dbReference type="InterPro" id="IPR000152">
    <property type="entry name" value="EGF-type_Asp/Asn_hydroxyl_site"/>
</dbReference>
<evidence type="ECO:0000313" key="7">
    <source>
        <dbReference type="Proteomes" id="UP001159405"/>
    </source>
</evidence>
<organism evidence="6 7">
    <name type="scientific">Porites lobata</name>
    <dbReference type="NCBI Taxonomy" id="104759"/>
    <lineage>
        <taxon>Eukaryota</taxon>
        <taxon>Metazoa</taxon>
        <taxon>Cnidaria</taxon>
        <taxon>Anthozoa</taxon>
        <taxon>Hexacorallia</taxon>
        <taxon>Scleractinia</taxon>
        <taxon>Fungiina</taxon>
        <taxon>Poritidae</taxon>
        <taxon>Porites</taxon>
    </lineage>
</organism>
<proteinExistence type="predicted"/>
<keyword evidence="2" id="KW-0677">Repeat</keyword>
<evidence type="ECO:0000313" key="6">
    <source>
        <dbReference type="EMBL" id="CAH3161494.1"/>
    </source>
</evidence>
<reference evidence="6 7" key="1">
    <citation type="submission" date="2022-05" db="EMBL/GenBank/DDBJ databases">
        <authorList>
            <consortium name="Genoscope - CEA"/>
            <person name="William W."/>
        </authorList>
    </citation>
    <scope>NUCLEOTIDE SEQUENCE [LARGE SCALE GENOMIC DNA]</scope>
</reference>
<feature type="non-terminal residue" evidence="6">
    <location>
        <position position="1"/>
    </location>
</feature>
<dbReference type="InterPro" id="IPR001881">
    <property type="entry name" value="EGF-like_Ca-bd_dom"/>
</dbReference>
<dbReference type="Gene3D" id="2.10.25.10">
    <property type="entry name" value="Laminin"/>
    <property type="match status" value="2"/>
</dbReference>
<protein>
    <recommendedName>
        <fullName evidence="5">EGF-like domain-containing protein</fullName>
    </recommendedName>
</protein>
<dbReference type="CDD" id="cd00054">
    <property type="entry name" value="EGF_CA"/>
    <property type="match status" value="1"/>
</dbReference>
<dbReference type="PROSITE" id="PS00010">
    <property type="entry name" value="ASX_HYDROXYL"/>
    <property type="match status" value="1"/>
</dbReference>
<evidence type="ECO:0000256" key="4">
    <source>
        <dbReference type="PROSITE-ProRule" id="PRU00076"/>
    </source>
</evidence>
<dbReference type="InterPro" id="IPR018097">
    <property type="entry name" value="EGF_Ca-bd_CS"/>
</dbReference>
<dbReference type="SUPFAM" id="SSF57196">
    <property type="entry name" value="EGF/Laminin"/>
    <property type="match status" value="1"/>
</dbReference>
<feature type="non-terminal residue" evidence="6">
    <location>
        <position position="52"/>
    </location>
</feature>
<gene>
    <name evidence="6" type="ORF">PLOB_00004901</name>
</gene>
<dbReference type="PROSITE" id="PS01186">
    <property type="entry name" value="EGF_2"/>
    <property type="match status" value="1"/>
</dbReference>
<dbReference type="SMART" id="SM00179">
    <property type="entry name" value="EGF_CA"/>
    <property type="match status" value="1"/>
</dbReference>
<evidence type="ECO:0000256" key="2">
    <source>
        <dbReference type="ARBA" id="ARBA00022737"/>
    </source>
</evidence>
<evidence type="ECO:0000256" key="3">
    <source>
        <dbReference type="ARBA" id="ARBA00023157"/>
    </source>
</evidence>
<dbReference type="PROSITE" id="PS00022">
    <property type="entry name" value="EGF_1"/>
    <property type="match status" value="1"/>
</dbReference>
<dbReference type="PROSITE" id="PS50026">
    <property type="entry name" value="EGF_3"/>
    <property type="match status" value="2"/>
</dbReference>
<name>A0ABN8QBY9_9CNID</name>
<sequence>NDYNCTCVPGFVGKNCSNNTDDCYPNPCLNNGTCTDGVNDYNCTCLPGFVGK</sequence>
<dbReference type="PRINTS" id="PR00010">
    <property type="entry name" value="EGFBLOOD"/>
</dbReference>
<keyword evidence="7" id="KW-1185">Reference proteome</keyword>
<dbReference type="PROSITE" id="PS01187">
    <property type="entry name" value="EGF_CA"/>
    <property type="match status" value="1"/>
</dbReference>
<accession>A0ABN8QBY9</accession>
<dbReference type="PANTHER" id="PTHR12916">
    <property type="entry name" value="CYTOCHROME C OXIDASE POLYPEPTIDE VIC-2"/>
    <property type="match status" value="1"/>
</dbReference>